<dbReference type="EMBL" id="LR798294">
    <property type="protein sequence ID" value="CAB5221811.1"/>
    <property type="molecule type" value="Genomic_DNA"/>
</dbReference>
<reference evidence="1" key="1">
    <citation type="submission" date="2020-05" db="EMBL/GenBank/DDBJ databases">
        <authorList>
            <person name="Chiriac C."/>
            <person name="Salcher M."/>
            <person name="Ghai R."/>
            <person name="Kavagutti S V."/>
        </authorList>
    </citation>
    <scope>NUCLEOTIDE SEQUENCE</scope>
</reference>
<gene>
    <name evidence="1" type="ORF">UFOVP242_86</name>
</gene>
<accession>A0A6J7WV04</accession>
<evidence type="ECO:0000313" key="1">
    <source>
        <dbReference type="EMBL" id="CAB5221811.1"/>
    </source>
</evidence>
<protein>
    <submittedName>
        <fullName evidence="1">Uncharacterized protein</fullName>
    </submittedName>
</protein>
<organism evidence="1">
    <name type="scientific">uncultured Caudovirales phage</name>
    <dbReference type="NCBI Taxonomy" id="2100421"/>
    <lineage>
        <taxon>Viruses</taxon>
        <taxon>Duplodnaviria</taxon>
        <taxon>Heunggongvirae</taxon>
        <taxon>Uroviricota</taxon>
        <taxon>Caudoviricetes</taxon>
        <taxon>Peduoviridae</taxon>
        <taxon>Maltschvirus</taxon>
        <taxon>Maltschvirus maltsch</taxon>
    </lineage>
</organism>
<proteinExistence type="predicted"/>
<sequence>MSRIAVNEPSGITSDLSNYKSALSRAFNFYNQDRDKKDARAYLLQYAKVKSFDTKGVTGVADNQISTTYAWTARLLLNGNTLLPKHVEQLETYIKSLKTEKVVEEVVEIKPSRPSVRDYMQDKIAEVIGELEGQVDAFIKEDKEFDLYNYLQANSIPKPYCKDIDTWARKRGTEFTEVYQTTDKELKEAYSYIGRRQLANVVKLFGSFIVDLEKYTQFKKANRKPRVTKAKPPAVQVAKLKFKKEDTELGIKSVNPSEMVGASQVWVYNVKYKRLAAYRSDSAQGIQVKGSTLQNYDPDMSECRSIRRPEAFLKVLLDASKVKLRKLLSDLTTKGYDVTGRINDECIIVRVIK</sequence>
<name>A0A6J7WV04_9CAUD</name>